<proteinExistence type="predicted"/>
<evidence type="ECO:0000313" key="1">
    <source>
        <dbReference type="EMBL" id="CAG9831297.1"/>
    </source>
</evidence>
<dbReference type="Proteomes" id="UP001153709">
    <property type="component" value="Chromosome 3"/>
</dbReference>
<sequence length="75" mass="8491">MIATSQITLKYFETGHTFMSADSVHHGVEKGMKITNEGNIYDFNDFIKAVENSNVKKINVICLKNEDVLNWKPGD</sequence>
<protein>
    <submittedName>
        <fullName evidence="1">Uncharacterized protein</fullName>
    </submittedName>
</protein>
<reference evidence="1" key="1">
    <citation type="submission" date="2022-01" db="EMBL/GenBank/DDBJ databases">
        <authorList>
            <person name="King R."/>
        </authorList>
    </citation>
    <scope>NUCLEOTIDE SEQUENCE</scope>
</reference>
<name>A0A9N9SV11_DIABA</name>
<evidence type="ECO:0000313" key="2">
    <source>
        <dbReference type="Proteomes" id="UP001153709"/>
    </source>
</evidence>
<organism evidence="1 2">
    <name type="scientific">Diabrotica balteata</name>
    <name type="common">Banded cucumber beetle</name>
    <dbReference type="NCBI Taxonomy" id="107213"/>
    <lineage>
        <taxon>Eukaryota</taxon>
        <taxon>Metazoa</taxon>
        <taxon>Ecdysozoa</taxon>
        <taxon>Arthropoda</taxon>
        <taxon>Hexapoda</taxon>
        <taxon>Insecta</taxon>
        <taxon>Pterygota</taxon>
        <taxon>Neoptera</taxon>
        <taxon>Endopterygota</taxon>
        <taxon>Coleoptera</taxon>
        <taxon>Polyphaga</taxon>
        <taxon>Cucujiformia</taxon>
        <taxon>Chrysomeloidea</taxon>
        <taxon>Chrysomelidae</taxon>
        <taxon>Galerucinae</taxon>
        <taxon>Diabroticina</taxon>
        <taxon>Diabroticites</taxon>
        <taxon>Diabrotica</taxon>
    </lineage>
</organism>
<gene>
    <name evidence="1" type="ORF">DIABBA_LOCUS4900</name>
</gene>
<dbReference type="EMBL" id="OU898278">
    <property type="protein sequence ID" value="CAG9831297.1"/>
    <property type="molecule type" value="Genomic_DNA"/>
</dbReference>
<dbReference type="AlphaFoldDB" id="A0A9N9SV11"/>
<keyword evidence="2" id="KW-1185">Reference proteome</keyword>
<dbReference type="OrthoDB" id="6702615at2759"/>
<accession>A0A9N9SV11</accession>